<dbReference type="AlphaFoldDB" id="A0A8X8VZE2"/>
<dbReference type="PANTHER" id="PTHR31469">
    <property type="entry name" value="OS07G0633600 PROTEIN"/>
    <property type="match status" value="1"/>
</dbReference>
<feature type="domain" description="DUF7074" evidence="1">
    <location>
        <begin position="95"/>
        <end position="176"/>
    </location>
</feature>
<proteinExistence type="predicted"/>
<reference evidence="3" key="2">
    <citation type="submission" date="2020-08" db="EMBL/GenBank/DDBJ databases">
        <title>Plant Genome Project.</title>
        <authorList>
            <person name="Zhang R.-G."/>
        </authorList>
    </citation>
    <scope>NUCLEOTIDE SEQUENCE</scope>
    <source>
        <strain evidence="3">Huo1</strain>
        <tissue evidence="3">Leaf</tissue>
    </source>
</reference>
<name>A0A8X8VZE2_SALSN</name>
<dbReference type="EMBL" id="PNBA02000022">
    <property type="protein sequence ID" value="KAG6385203.1"/>
    <property type="molecule type" value="Genomic_DNA"/>
</dbReference>
<dbReference type="Pfam" id="PF23272">
    <property type="entry name" value="DUF7075"/>
    <property type="match status" value="1"/>
</dbReference>
<dbReference type="Proteomes" id="UP000298416">
    <property type="component" value="Unassembled WGS sequence"/>
</dbReference>
<evidence type="ECO:0000259" key="1">
    <source>
        <dbReference type="Pfam" id="PF23269"/>
    </source>
</evidence>
<evidence type="ECO:0000313" key="3">
    <source>
        <dbReference type="EMBL" id="KAG6385203.1"/>
    </source>
</evidence>
<evidence type="ECO:0000313" key="4">
    <source>
        <dbReference type="Proteomes" id="UP000298416"/>
    </source>
</evidence>
<dbReference type="InterPro" id="IPR055503">
    <property type="entry name" value="DUF7075"/>
</dbReference>
<sequence length="560" mass="64145">MRTRLILAPTNWLTVDLDCRHFLYRADPYKTSRALLLLQQSIHRWIGSFMLLILSIIAAIYNSDDILLPPSSKFTNFPSSNQTALAGIGRCGMDEAIDCGDPEVFQLLMSAAFERFKDVDFYRFGKPVEGDNCSCCHMAWRFRRREGGFDEDNRNFRVLRFGDGKLGMVGIGDFHSGGNVEKGMVERAEIGVIVDGDRLMEEPFSRGKYLMYAGGGDRCHDMGYYSWKFVCALGEAEFLNRTLVVDMNVCLSKIYTSSGMDEERDFRFYYDFEMLKVMSSVVDQAVFWTDWNEWSERDGLKVRVVEGSKATPGKLAEWNESLIVRRFGEADDFWWRVCEGESGGVIQQPWHKLMSSRQLWSVASAITSRMAWEYDGVRVERRGKAKIKEAWPNLDNDTSPEAVMAALRGKGVEDGRRVYVALDEGNASFFDVLKEKYEVQSLDDHRDLWDGDSDWYHDMRKMNNGSDVEFDGYMGERVDDGVFKMGKTRIETFNDLTEDCRFSTKGIVNLTPLKTKNLQLDDAARTRSDDFKQHPFTIYTTRILASYADPSLQEDANRGS</sequence>
<dbReference type="GO" id="GO:0005794">
    <property type="term" value="C:Golgi apparatus"/>
    <property type="evidence" value="ECO:0007669"/>
    <property type="project" value="TreeGrafter"/>
</dbReference>
<keyword evidence="4" id="KW-1185">Reference proteome</keyword>
<comment type="caution">
    <text evidence="3">The sequence shown here is derived from an EMBL/GenBank/DDBJ whole genome shotgun (WGS) entry which is preliminary data.</text>
</comment>
<organism evidence="3">
    <name type="scientific">Salvia splendens</name>
    <name type="common">Scarlet sage</name>
    <dbReference type="NCBI Taxonomy" id="180675"/>
    <lineage>
        <taxon>Eukaryota</taxon>
        <taxon>Viridiplantae</taxon>
        <taxon>Streptophyta</taxon>
        <taxon>Embryophyta</taxon>
        <taxon>Tracheophyta</taxon>
        <taxon>Spermatophyta</taxon>
        <taxon>Magnoliopsida</taxon>
        <taxon>eudicotyledons</taxon>
        <taxon>Gunneridae</taxon>
        <taxon>Pentapetalae</taxon>
        <taxon>asterids</taxon>
        <taxon>lamiids</taxon>
        <taxon>Lamiales</taxon>
        <taxon>Lamiaceae</taxon>
        <taxon>Nepetoideae</taxon>
        <taxon>Mentheae</taxon>
        <taxon>Salviinae</taxon>
        <taxon>Salvia</taxon>
        <taxon>Salvia subgen. Calosphace</taxon>
        <taxon>core Calosphace</taxon>
    </lineage>
</organism>
<reference evidence="3" key="1">
    <citation type="submission" date="2018-01" db="EMBL/GenBank/DDBJ databases">
        <authorList>
            <person name="Mao J.F."/>
        </authorList>
    </citation>
    <scope>NUCLEOTIDE SEQUENCE</scope>
    <source>
        <strain evidence="3">Huo1</strain>
        <tissue evidence="3">Leaf</tissue>
    </source>
</reference>
<dbReference type="Pfam" id="PF23269">
    <property type="entry name" value="DUF7074"/>
    <property type="match status" value="1"/>
</dbReference>
<gene>
    <name evidence="3" type="ORF">SASPL_154031</name>
</gene>
<dbReference type="InterPro" id="IPR055502">
    <property type="entry name" value="DUF7074"/>
</dbReference>
<evidence type="ECO:0000259" key="2">
    <source>
        <dbReference type="Pfam" id="PF23272"/>
    </source>
</evidence>
<dbReference type="PANTHER" id="PTHR31469:SF2">
    <property type="entry name" value="EXPRESSED PROTEIN"/>
    <property type="match status" value="1"/>
</dbReference>
<protein>
    <submittedName>
        <fullName evidence="3">Uncharacterized protein</fullName>
    </submittedName>
</protein>
<feature type="domain" description="DUF7075" evidence="2">
    <location>
        <begin position="204"/>
        <end position="492"/>
    </location>
</feature>
<accession>A0A8X8VZE2</accession>